<dbReference type="Proteomes" id="UP000198859">
    <property type="component" value="Chromosome I"/>
</dbReference>
<dbReference type="AlphaFoldDB" id="A0A1H1R5M4"/>
<gene>
    <name evidence="1" type="ORF">SAMN04488570_1599</name>
</gene>
<proteinExistence type="predicted"/>
<organism evidence="1 2">
    <name type="scientific">Nocardioides scoriae</name>
    <dbReference type="NCBI Taxonomy" id="642780"/>
    <lineage>
        <taxon>Bacteria</taxon>
        <taxon>Bacillati</taxon>
        <taxon>Actinomycetota</taxon>
        <taxon>Actinomycetes</taxon>
        <taxon>Propionibacteriales</taxon>
        <taxon>Nocardioidaceae</taxon>
        <taxon>Nocardioides</taxon>
    </lineage>
</organism>
<accession>A0A1H1R5M4</accession>
<name>A0A1H1R5M4_9ACTN</name>
<reference evidence="2" key="1">
    <citation type="submission" date="2016-10" db="EMBL/GenBank/DDBJ databases">
        <authorList>
            <person name="Varghese N."/>
            <person name="Submissions S."/>
        </authorList>
    </citation>
    <scope>NUCLEOTIDE SEQUENCE [LARGE SCALE GENOMIC DNA]</scope>
    <source>
        <strain evidence="2">DSM 22127</strain>
    </source>
</reference>
<sequence length="35" mass="4134">MHVTPVPRTRTRTRTRHPRRQTLRVLIATGIARLD</sequence>
<evidence type="ECO:0000313" key="1">
    <source>
        <dbReference type="EMBL" id="SDS31022.1"/>
    </source>
</evidence>
<keyword evidence="2" id="KW-1185">Reference proteome</keyword>
<protein>
    <submittedName>
        <fullName evidence="1">Uncharacterized protein</fullName>
    </submittedName>
</protein>
<dbReference type="EMBL" id="LT629757">
    <property type="protein sequence ID" value="SDS31022.1"/>
    <property type="molecule type" value="Genomic_DNA"/>
</dbReference>
<evidence type="ECO:0000313" key="2">
    <source>
        <dbReference type="Proteomes" id="UP000198859"/>
    </source>
</evidence>